<organism evidence="1 2">
    <name type="scientific">Brassicogethes aeneus</name>
    <name type="common">Rape pollen beetle</name>
    <name type="synonym">Meligethes aeneus</name>
    <dbReference type="NCBI Taxonomy" id="1431903"/>
    <lineage>
        <taxon>Eukaryota</taxon>
        <taxon>Metazoa</taxon>
        <taxon>Ecdysozoa</taxon>
        <taxon>Arthropoda</taxon>
        <taxon>Hexapoda</taxon>
        <taxon>Insecta</taxon>
        <taxon>Pterygota</taxon>
        <taxon>Neoptera</taxon>
        <taxon>Endopterygota</taxon>
        <taxon>Coleoptera</taxon>
        <taxon>Polyphaga</taxon>
        <taxon>Cucujiformia</taxon>
        <taxon>Nitidulidae</taxon>
        <taxon>Meligethinae</taxon>
        <taxon>Brassicogethes</taxon>
    </lineage>
</organism>
<keyword evidence="2" id="KW-1185">Reference proteome</keyword>
<dbReference type="OrthoDB" id="6621836at2759"/>
<reference evidence="1" key="1">
    <citation type="submission" date="2021-12" db="EMBL/GenBank/DDBJ databases">
        <authorList>
            <person name="King R."/>
        </authorList>
    </citation>
    <scope>NUCLEOTIDE SEQUENCE</scope>
</reference>
<sequence>MEYFAKKCQQTKEKEQQFTSELQNLFDIDHGHVLEQIDEQRREFLKNQRKLGRLGYINDIESCFDKLEPAKNQREELLRRKQSKSQVDIDIMVLDSCKVSYRGAVHLVAAIAEVLNFDVETLTINRTSIRYYRRKIREARATQIKNIFENTELNALVLHWNGKLLFDILKRETVERLPVLVSNSKTEKLLGVPALPNSKVPTQANAVYEMLQDWRLLESVKAFCCDRTSNLVQYEMTGEERTAVRDTSIFIVMLCIEAWFTAPHADMAPNHDLQLLNA</sequence>
<gene>
    <name evidence="1" type="ORF">MELIAE_LOCUS1150</name>
</gene>
<protein>
    <submittedName>
        <fullName evidence="1">Uncharacterized protein</fullName>
    </submittedName>
</protein>
<evidence type="ECO:0000313" key="1">
    <source>
        <dbReference type="EMBL" id="CAH0547100.1"/>
    </source>
</evidence>
<accession>A0A9P0ANY3</accession>
<dbReference type="AlphaFoldDB" id="A0A9P0ANY3"/>
<dbReference type="EMBL" id="OV121132">
    <property type="protein sequence ID" value="CAH0547100.1"/>
    <property type="molecule type" value="Genomic_DNA"/>
</dbReference>
<dbReference type="Proteomes" id="UP001154078">
    <property type="component" value="Chromosome 1"/>
</dbReference>
<name>A0A9P0ANY3_BRAAE</name>
<evidence type="ECO:0000313" key="2">
    <source>
        <dbReference type="Proteomes" id="UP001154078"/>
    </source>
</evidence>
<proteinExistence type="predicted"/>